<dbReference type="Pfam" id="PF00334">
    <property type="entry name" value="NDK"/>
    <property type="match status" value="1"/>
</dbReference>
<dbReference type="HAMAP" id="MF_00451">
    <property type="entry name" value="NDP_kinase"/>
    <property type="match status" value="1"/>
</dbReference>
<name>A0AAD1KQC2_9ACTN</name>
<keyword evidence="9 12" id="KW-0067">ATP-binding</keyword>
<evidence type="ECO:0000313" key="16">
    <source>
        <dbReference type="EMBL" id="BCY25487.1"/>
    </source>
</evidence>
<accession>A0AAD1KQC2</accession>
<evidence type="ECO:0000313" key="17">
    <source>
        <dbReference type="Proteomes" id="UP000825072"/>
    </source>
</evidence>
<feature type="binding site" evidence="12">
    <location>
        <position position="60"/>
    </location>
    <ligand>
        <name>ATP</name>
        <dbReference type="ChEBI" id="CHEBI:30616"/>
    </ligand>
</feature>
<dbReference type="PROSITE" id="PS51374">
    <property type="entry name" value="NDPK_LIKE"/>
    <property type="match status" value="1"/>
</dbReference>
<evidence type="ECO:0000256" key="7">
    <source>
        <dbReference type="ARBA" id="ARBA00022741"/>
    </source>
</evidence>
<comment type="catalytic activity">
    <reaction evidence="12">
        <text>a ribonucleoside 5'-diphosphate + ATP = a ribonucleoside 5'-triphosphate + ADP</text>
        <dbReference type="Rhea" id="RHEA:18113"/>
        <dbReference type="ChEBI" id="CHEBI:30616"/>
        <dbReference type="ChEBI" id="CHEBI:57930"/>
        <dbReference type="ChEBI" id="CHEBI:61557"/>
        <dbReference type="ChEBI" id="CHEBI:456216"/>
        <dbReference type="EC" id="2.7.4.6"/>
    </reaction>
</comment>
<feature type="domain" description="Nucleoside diphosphate kinase-like" evidence="15">
    <location>
        <begin position="4"/>
        <end position="138"/>
    </location>
</feature>
<evidence type="ECO:0000256" key="8">
    <source>
        <dbReference type="ARBA" id="ARBA00022777"/>
    </source>
</evidence>
<evidence type="ECO:0000256" key="14">
    <source>
        <dbReference type="RuleBase" id="RU004011"/>
    </source>
</evidence>
<feature type="binding site" evidence="12">
    <location>
        <position position="115"/>
    </location>
    <ligand>
        <name>ATP</name>
        <dbReference type="ChEBI" id="CHEBI:30616"/>
    </ligand>
</feature>
<evidence type="ECO:0000256" key="11">
    <source>
        <dbReference type="ARBA" id="ARBA00023080"/>
    </source>
</evidence>
<dbReference type="RefSeq" id="WP_002527575.1">
    <property type="nucleotide sequence ID" value="NZ_AP024747.1"/>
</dbReference>
<evidence type="ECO:0000256" key="3">
    <source>
        <dbReference type="ARBA" id="ARBA00012966"/>
    </source>
</evidence>
<dbReference type="EMBL" id="AP024747">
    <property type="protein sequence ID" value="BCY25487.1"/>
    <property type="molecule type" value="Genomic_DNA"/>
</dbReference>
<dbReference type="GeneID" id="92880494"/>
<keyword evidence="12" id="KW-0597">Phosphoprotein</keyword>
<keyword evidence="6 12" id="KW-0479">Metal-binding</keyword>
<dbReference type="GO" id="GO:0006228">
    <property type="term" value="P:UTP biosynthetic process"/>
    <property type="evidence" value="ECO:0007669"/>
    <property type="project" value="UniProtKB-UniRule"/>
</dbReference>
<feature type="binding site" evidence="12">
    <location>
        <position position="88"/>
    </location>
    <ligand>
        <name>ATP</name>
        <dbReference type="ChEBI" id="CHEBI:30616"/>
    </ligand>
</feature>
<comment type="function">
    <text evidence="12">Major role in the synthesis of nucleoside triphosphates other than ATP. The ATP gamma phosphate is transferred to the NDP beta phosphate via a ping-pong mechanism, using a phosphorylated active-site intermediate.</text>
</comment>
<dbReference type="NCBIfam" id="NF001908">
    <property type="entry name" value="PRK00668.1"/>
    <property type="match status" value="1"/>
</dbReference>
<evidence type="ECO:0000256" key="6">
    <source>
        <dbReference type="ARBA" id="ARBA00022723"/>
    </source>
</evidence>
<evidence type="ECO:0000259" key="15">
    <source>
        <dbReference type="SMART" id="SM00562"/>
    </source>
</evidence>
<dbReference type="PANTHER" id="PTHR11349">
    <property type="entry name" value="NUCLEOSIDE DIPHOSPHATE KINASE"/>
    <property type="match status" value="1"/>
</dbReference>
<dbReference type="Gene3D" id="3.30.70.141">
    <property type="entry name" value="Nucleoside diphosphate kinase-like domain"/>
    <property type="match status" value="1"/>
</dbReference>
<keyword evidence="5 12" id="KW-0808">Transferase</keyword>
<dbReference type="InterPro" id="IPR036850">
    <property type="entry name" value="NDK-like_dom_sf"/>
</dbReference>
<evidence type="ECO:0000256" key="1">
    <source>
        <dbReference type="ARBA" id="ARBA00001946"/>
    </source>
</evidence>
<evidence type="ECO:0000256" key="4">
    <source>
        <dbReference type="ARBA" id="ARBA00017632"/>
    </source>
</evidence>
<dbReference type="PRINTS" id="PR01243">
    <property type="entry name" value="NUCDPKINASE"/>
</dbReference>
<feature type="binding site" evidence="12">
    <location>
        <position position="94"/>
    </location>
    <ligand>
        <name>ATP</name>
        <dbReference type="ChEBI" id="CHEBI:30616"/>
    </ligand>
</feature>
<evidence type="ECO:0000256" key="12">
    <source>
        <dbReference type="HAMAP-Rule" id="MF_00451"/>
    </source>
</evidence>
<dbReference type="GO" id="GO:0006241">
    <property type="term" value="P:CTP biosynthetic process"/>
    <property type="evidence" value="ECO:0007669"/>
    <property type="project" value="UniProtKB-UniRule"/>
</dbReference>
<dbReference type="GO" id="GO:0004550">
    <property type="term" value="F:nucleoside diphosphate kinase activity"/>
    <property type="evidence" value="ECO:0007669"/>
    <property type="project" value="UniProtKB-UniRule"/>
</dbReference>
<gene>
    <name evidence="16" type="primary">ndkA</name>
    <name evidence="12" type="synonym">ndk</name>
    <name evidence="16" type="ORF">KB1_14770</name>
</gene>
<comment type="cofactor">
    <cofactor evidence="1 12">
        <name>Mg(2+)</name>
        <dbReference type="ChEBI" id="CHEBI:18420"/>
    </cofactor>
</comment>
<keyword evidence="12" id="KW-0963">Cytoplasm</keyword>
<organism evidence="16 17">
    <name type="scientific">Cutibacterium modestum</name>
    <dbReference type="NCBI Taxonomy" id="2559073"/>
    <lineage>
        <taxon>Bacteria</taxon>
        <taxon>Bacillati</taxon>
        <taxon>Actinomycetota</taxon>
        <taxon>Actinomycetes</taxon>
        <taxon>Propionibacteriales</taxon>
        <taxon>Propionibacteriaceae</taxon>
        <taxon>Cutibacterium</taxon>
    </lineage>
</organism>
<dbReference type="CDD" id="cd04413">
    <property type="entry name" value="NDPk_I"/>
    <property type="match status" value="1"/>
</dbReference>
<dbReference type="InterPro" id="IPR001564">
    <property type="entry name" value="Nucleoside_diP_kinase"/>
</dbReference>
<dbReference type="InterPro" id="IPR034907">
    <property type="entry name" value="NDK-like_dom"/>
</dbReference>
<dbReference type="GO" id="GO:0006183">
    <property type="term" value="P:GTP biosynthetic process"/>
    <property type="evidence" value="ECO:0007669"/>
    <property type="project" value="UniProtKB-UniRule"/>
</dbReference>
<keyword evidence="7 12" id="KW-0547">Nucleotide-binding</keyword>
<evidence type="ECO:0000256" key="5">
    <source>
        <dbReference type="ARBA" id="ARBA00022679"/>
    </source>
</evidence>
<reference evidence="16" key="1">
    <citation type="submission" date="2021-06" db="EMBL/GenBank/DDBJ databases">
        <title>Genome sequence of Cutibacterium modestum strain KB17-24694.</title>
        <authorList>
            <person name="Dekio I."/>
            <person name="Asahina A."/>
            <person name="Nishida M."/>
        </authorList>
    </citation>
    <scope>NUCLEOTIDE SEQUENCE</scope>
    <source>
        <strain evidence="16">KB17-24694</strain>
    </source>
</reference>
<comment type="similarity">
    <text evidence="2 12 13 14">Belongs to the NDK family.</text>
</comment>
<feature type="binding site" evidence="12">
    <location>
        <position position="12"/>
    </location>
    <ligand>
        <name>ATP</name>
        <dbReference type="ChEBI" id="CHEBI:30616"/>
    </ligand>
</feature>
<dbReference type="SUPFAM" id="SSF54919">
    <property type="entry name" value="Nucleoside diphosphate kinase, NDK"/>
    <property type="match status" value="1"/>
</dbReference>
<dbReference type="GO" id="GO:0046872">
    <property type="term" value="F:metal ion binding"/>
    <property type="evidence" value="ECO:0007669"/>
    <property type="project" value="UniProtKB-KW"/>
</dbReference>
<sequence length="138" mass="15329">MSDGERTLVLLKPDAVRRHLIGKIIGRYEAKGLTVRAMQLRTIDATTARKHYAEHVGRDYYEPLEEFITSGPLVALVLEGRKAISVVRAMNGKTDCAEALPGSIRGDFGTEKNHNLVHASDCPESAEREISLWFPNLV</sequence>
<dbReference type="GO" id="GO:0005524">
    <property type="term" value="F:ATP binding"/>
    <property type="evidence" value="ECO:0007669"/>
    <property type="project" value="UniProtKB-UniRule"/>
</dbReference>
<proteinExistence type="inferred from homology"/>
<keyword evidence="11 12" id="KW-0546">Nucleotide metabolism</keyword>
<evidence type="ECO:0000256" key="2">
    <source>
        <dbReference type="ARBA" id="ARBA00008142"/>
    </source>
</evidence>
<dbReference type="GO" id="GO:0005737">
    <property type="term" value="C:cytoplasm"/>
    <property type="evidence" value="ECO:0007669"/>
    <property type="project" value="UniProtKB-SubCell"/>
</dbReference>
<comment type="subcellular location">
    <subcellularLocation>
        <location evidence="12">Cytoplasm</location>
    </subcellularLocation>
</comment>
<evidence type="ECO:0000256" key="9">
    <source>
        <dbReference type="ARBA" id="ARBA00022840"/>
    </source>
</evidence>
<evidence type="ECO:0000256" key="10">
    <source>
        <dbReference type="ARBA" id="ARBA00022842"/>
    </source>
</evidence>
<keyword evidence="8 12" id="KW-0418">Kinase</keyword>
<evidence type="ECO:0000256" key="13">
    <source>
        <dbReference type="PROSITE-ProRule" id="PRU00706"/>
    </source>
</evidence>
<protein>
    <recommendedName>
        <fullName evidence="4 12">Nucleoside diphosphate kinase</fullName>
        <shortName evidence="12">NDK</shortName>
        <shortName evidence="12">NDP kinase</shortName>
        <ecNumber evidence="3 12">2.7.4.6</ecNumber>
    </recommendedName>
    <alternativeName>
        <fullName evidence="12">Nucleoside-2-P kinase</fullName>
    </alternativeName>
</protein>
<keyword evidence="10 12" id="KW-0460">Magnesium</keyword>
<dbReference type="AlphaFoldDB" id="A0AAD1KQC2"/>
<feature type="binding site" evidence="12">
    <location>
        <position position="105"/>
    </location>
    <ligand>
        <name>ATP</name>
        <dbReference type="ChEBI" id="CHEBI:30616"/>
    </ligand>
</feature>
<dbReference type="SMART" id="SM00562">
    <property type="entry name" value="NDK"/>
    <property type="match status" value="1"/>
</dbReference>
<feature type="active site" description="Pros-phosphohistidine intermediate" evidence="12">
    <location>
        <position position="118"/>
    </location>
</feature>
<dbReference type="Proteomes" id="UP000825072">
    <property type="component" value="Chromosome 1"/>
</dbReference>
<comment type="catalytic activity">
    <reaction evidence="12">
        <text>a 2'-deoxyribonucleoside 5'-diphosphate + ATP = a 2'-deoxyribonucleoside 5'-triphosphate + ADP</text>
        <dbReference type="Rhea" id="RHEA:44640"/>
        <dbReference type="ChEBI" id="CHEBI:30616"/>
        <dbReference type="ChEBI" id="CHEBI:61560"/>
        <dbReference type="ChEBI" id="CHEBI:73316"/>
        <dbReference type="ChEBI" id="CHEBI:456216"/>
        <dbReference type="EC" id="2.7.4.6"/>
    </reaction>
</comment>
<dbReference type="EC" id="2.7.4.6" evidence="3 12"/>
<dbReference type="FunFam" id="3.30.70.141:FF:000003">
    <property type="entry name" value="Nucleoside diphosphate kinase"/>
    <property type="match status" value="1"/>
</dbReference>
<comment type="subunit">
    <text evidence="12">Homotetramer.</text>
</comment>
<comment type="caution">
    <text evidence="13">Lacks conserved residue(s) required for the propagation of feature annotation.</text>
</comment>